<evidence type="ECO:0000259" key="3">
    <source>
        <dbReference type="Pfam" id="PF22725"/>
    </source>
</evidence>
<protein>
    <submittedName>
        <fullName evidence="4">Gfo/Idh/MocA family oxidoreductase</fullName>
    </submittedName>
</protein>
<keyword evidence="1" id="KW-0560">Oxidoreductase</keyword>
<feature type="domain" description="Gfo/Idh/MocA-like oxidoreductase N-terminal" evidence="2">
    <location>
        <begin position="9"/>
        <end position="134"/>
    </location>
</feature>
<name>A0A4Y8ZR70_9SPHN</name>
<dbReference type="PANTHER" id="PTHR43818">
    <property type="entry name" value="BCDNA.GH03377"/>
    <property type="match status" value="1"/>
</dbReference>
<dbReference type="SUPFAM" id="SSF51735">
    <property type="entry name" value="NAD(P)-binding Rossmann-fold domains"/>
    <property type="match status" value="1"/>
</dbReference>
<dbReference type="Gene3D" id="3.30.360.10">
    <property type="entry name" value="Dihydrodipicolinate Reductase, domain 2"/>
    <property type="match status" value="1"/>
</dbReference>
<gene>
    <name evidence="4" type="ORF">E2493_15810</name>
</gene>
<dbReference type="Pfam" id="PF01408">
    <property type="entry name" value="GFO_IDH_MocA"/>
    <property type="match status" value="1"/>
</dbReference>
<keyword evidence="5" id="KW-1185">Reference proteome</keyword>
<dbReference type="GO" id="GO:0016491">
    <property type="term" value="F:oxidoreductase activity"/>
    <property type="evidence" value="ECO:0007669"/>
    <property type="project" value="UniProtKB-KW"/>
</dbReference>
<dbReference type="InterPro" id="IPR036291">
    <property type="entry name" value="NAD(P)-bd_dom_sf"/>
</dbReference>
<dbReference type="Pfam" id="PF22725">
    <property type="entry name" value="GFO_IDH_MocA_C3"/>
    <property type="match status" value="1"/>
</dbReference>
<dbReference type="Proteomes" id="UP000298213">
    <property type="component" value="Unassembled WGS sequence"/>
</dbReference>
<proteinExistence type="predicted"/>
<evidence type="ECO:0000313" key="4">
    <source>
        <dbReference type="EMBL" id="TFI57329.1"/>
    </source>
</evidence>
<accession>A0A4Y8ZR70</accession>
<dbReference type="GO" id="GO:0000166">
    <property type="term" value="F:nucleotide binding"/>
    <property type="evidence" value="ECO:0007669"/>
    <property type="project" value="InterPro"/>
</dbReference>
<sequence length="416" mass="44835">MALPTLDTLRIGFIGAGFIANFHLEALVAVRNVRVAGIFSPRAERREAAAARAEALGLGPCRAFAGLEEMLGSGEIDALWILAPNHARLAAMRTIADLVAAGRAGALRAVACEKPLARTLAEAREMLSLASGAGLLHGYLENQLFMPAVQRGREIVWRRAVPESGRPYIARAAEEHAGPHEPWFWQADRQGGGVLLDMMCHSVEVARFLLTPPGAPRAALTPVSATASVATLKWARPDYAARLCETMGGEVDYARRPAEDFARGLVRLEDRDGNELVIEATTSWAYVGAGLRLSLELLGPEYAMEFNSLGSGLKVFLGGSGDRRGGEDLVEKQNAERGLMPVIEDEAATYGYVHENRHFVQAFRRGEPPAETFDDGVAVVAMLMALYRSAELGRTVGFDEPGLDDYVPEAARAAMG</sequence>
<comment type="caution">
    <text evidence="4">The sequence shown here is derived from an EMBL/GenBank/DDBJ whole genome shotgun (WGS) entry which is preliminary data.</text>
</comment>
<dbReference type="SUPFAM" id="SSF55347">
    <property type="entry name" value="Glyceraldehyde-3-phosphate dehydrogenase-like, C-terminal domain"/>
    <property type="match status" value="1"/>
</dbReference>
<dbReference type="InterPro" id="IPR000683">
    <property type="entry name" value="Gfo/Idh/MocA-like_OxRdtase_N"/>
</dbReference>
<dbReference type="RefSeq" id="WP_135088525.1">
    <property type="nucleotide sequence ID" value="NZ_SPDV01000033.1"/>
</dbReference>
<evidence type="ECO:0000259" key="2">
    <source>
        <dbReference type="Pfam" id="PF01408"/>
    </source>
</evidence>
<dbReference type="OrthoDB" id="9815825at2"/>
<dbReference type="AlphaFoldDB" id="A0A4Y8ZR70"/>
<dbReference type="InterPro" id="IPR055170">
    <property type="entry name" value="GFO_IDH_MocA-like_dom"/>
</dbReference>
<dbReference type="PANTHER" id="PTHR43818:SF11">
    <property type="entry name" value="BCDNA.GH03377"/>
    <property type="match status" value="1"/>
</dbReference>
<dbReference type="EMBL" id="SPDV01000033">
    <property type="protein sequence ID" value="TFI57329.1"/>
    <property type="molecule type" value="Genomic_DNA"/>
</dbReference>
<reference evidence="4 5" key="1">
    <citation type="submission" date="2019-03" db="EMBL/GenBank/DDBJ databases">
        <title>Genome sequence of Sphingomonas sp. 17J27-24.</title>
        <authorList>
            <person name="Kim M."/>
            <person name="Maeng S."/>
            <person name="Sathiyaraj S."/>
        </authorList>
    </citation>
    <scope>NUCLEOTIDE SEQUENCE [LARGE SCALE GENOMIC DNA]</scope>
    <source>
        <strain evidence="4 5">17J27-24</strain>
    </source>
</reference>
<dbReference type="InterPro" id="IPR050463">
    <property type="entry name" value="Gfo/Idh/MocA_oxidrdct_glycsds"/>
</dbReference>
<dbReference type="Gene3D" id="3.40.50.720">
    <property type="entry name" value="NAD(P)-binding Rossmann-like Domain"/>
    <property type="match status" value="1"/>
</dbReference>
<evidence type="ECO:0000313" key="5">
    <source>
        <dbReference type="Proteomes" id="UP000298213"/>
    </source>
</evidence>
<organism evidence="4 5">
    <name type="scientific">Sphingomonas parva</name>
    <dbReference type="NCBI Taxonomy" id="2555898"/>
    <lineage>
        <taxon>Bacteria</taxon>
        <taxon>Pseudomonadati</taxon>
        <taxon>Pseudomonadota</taxon>
        <taxon>Alphaproteobacteria</taxon>
        <taxon>Sphingomonadales</taxon>
        <taxon>Sphingomonadaceae</taxon>
        <taxon>Sphingomonas</taxon>
    </lineage>
</organism>
<feature type="domain" description="GFO/IDH/MocA-like oxidoreductase" evidence="3">
    <location>
        <begin position="165"/>
        <end position="289"/>
    </location>
</feature>
<evidence type="ECO:0000256" key="1">
    <source>
        <dbReference type="ARBA" id="ARBA00023002"/>
    </source>
</evidence>